<keyword evidence="2" id="KW-1185">Reference proteome</keyword>
<reference evidence="1" key="1">
    <citation type="submission" date="2021-06" db="EMBL/GenBank/DDBJ databases">
        <authorList>
            <person name="Kallberg Y."/>
            <person name="Tangrot J."/>
            <person name="Rosling A."/>
        </authorList>
    </citation>
    <scope>NUCLEOTIDE SEQUENCE</scope>
    <source>
        <strain evidence="1">UK204</strain>
    </source>
</reference>
<dbReference type="AlphaFoldDB" id="A0A9N9DT20"/>
<comment type="caution">
    <text evidence="1">The sequence shown here is derived from an EMBL/GenBank/DDBJ whole genome shotgun (WGS) entry which is preliminary data.</text>
</comment>
<feature type="non-terminal residue" evidence="1">
    <location>
        <position position="56"/>
    </location>
</feature>
<proteinExistence type="predicted"/>
<dbReference type="Proteomes" id="UP000789570">
    <property type="component" value="Unassembled WGS sequence"/>
</dbReference>
<sequence>ISFTGRIYDFIQLHHTCSLYQEFNRFLYNLPCRITTQSSRSIIQFDVVTIHLRHGK</sequence>
<organism evidence="1 2">
    <name type="scientific">Funneliformis caledonium</name>
    <dbReference type="NCBI Taxonomy" id="1117310"/>
    <lineage>
        <taxon>Eukaryota</taxon>
        <taxon>Fungi</taxon>
        <taxon>Fungi incertae sedis</taxon>
        <taxon>Mucoromycota</taxon>
        <taxon>Glomeromycotina</taxon>
        <taxon>Glomeromycetes</taxon>
        <taxon>Glomerales</taxon>
        <taxon>Glomeraceae</taxon>
        <taxon>Funneliformis</taxon>
    </lineage>
</organism>
<name>A0A9N9DT20_9GLOM</name>
<evidence type="ECO:0000313" key="2">
    <source>
        <dbReference type="Proteomes" id="UP000789570"/>
    </source>
</evidence>
<dbReference type="EMBL" id="CAJVPQ010004224">
    <property type="protein sequence ID" value="CAG8647148.1"/>
    <property type="molecule type" value="Genomic_DNA"/>
</dbReference>
<protein>
    <submittedName>
        <fullName evidence="1">8623_t:CDS:1</fullName>
    </submittedName>
</protein>
<accession>A0A9N9DT20</accession>
<evidence type="ECO:0000313" key="1">
    <source>
        <dbReference type="EMBL" id="CAG8647148.1"/>
    </source>
</evidence>
<gene>
    <name evidence="1" type="ORF">FCALED_LOCUS10871</name>
</gene>